<dbReference type="EMBL" id="JAIWYP010000002">
    <property type="protein sequence ID" value="KAH3868711.1"/>
    <property type="molecule type" value="Genomic_DNA"/>
</dbReference>
<dbReference type="AlphaFoldDB" id="A0A9D4RHG1"/>
<evidence type="ECO:0000313" key="1">
    <source>
        <dbReference type="EMBL" id="KAH3868711.1"/>
    </source>
</evidence>
<keyword evidence="2" id="KW-1185">Reference proteome</keyword>
<reference evidence="1" key="1">
    <citation type="journal article" date="2019" name="bioRxiv">
        <title>The Genome of the Zebra Mussel, Dreissena polymorpha: A Resource for Invasive Species Research.</title>
        <authorList>
            <person name="McCartney M.A."/>
            <person name="Auch B."/>
            <person name="Kono T."/>
            <person name="Mallez S."/>
            <person name="Zhang Y."/>
            <person name="Obille A."/>
            <person name="Becker A."/>
            <person name="Abrahante J.E."/>
            <person name="Garbe J."/>
            <person name="Badalamenti J.P."/>
            <person name="Herman A."/>
            <person name="Mangelson H."/>
            <person name="Liachko I."/>
            <person name="Sullivan S."/>
            <person name="Sone E.D."/>
            <person name="Koren S."/>
            <person name="Silverstein K.A.T."/>
            <person name="Beckman K.B."/>
            <person name="Gohl D.M."/>
        </authorList>
    </citation>
    <scope>NUCLEOTIDE SEQUENCE</scope>
    <source>
        <strain evidence="1">Duluth1</strain>
        <tissue evidence="1">Whole animal</tissue>
    </source>
</reference>
<proteinExistence type="predicted"/>
<name>A0A9D4RHG1_DREPO</name>
<comment type="caution">
    <text evidence="1">The sequence shown here is derived from an EMBL/GenBank/DDBJ whole genome shotgun (WGS) entry which is preliminary data.</text>
</comment>
<gene>
    <name evidence="1" type="ORF">DPMN_031863</name>
</gene>
<accession>A0A9D4RHG1</accession>
<dbReference type="Proteomes" id="UP000828390">
    <property type="component" value="Unassembled WGS sequence"/>
</dbReference>
<sequence length="54" mass="6188">MSSVTKEVASELTSDLSLLENLTEDILRKALRERYEHGLIYVSILQLNLIAELR</sequence>
<reference evidence="1" key="2">
    <citation type="submission" date="2020-11" db="EMBL/GenBank/DDBJ databases">
        <authorList>
            <person name="McCartney M.A."/>
            <person name="Auch B."/>
            <person name="Kono T."/>
            <person name="Mallez S."/>
            <person name="Becker A."/>
            <person name="Gohl D.M."/>
            <person name="Silverstein K.A.T."/>
            <person name="Koren S."/>
            <person name="Bechman K.B."/>
            <person name="Herman A."/>
            <person name="Abrahante J.E."/>
            <person name="Garbe J."/>
        </authorList>
    </citation>
    <scope>NUCLEOTIDE SEQUENCE</scope>
    <source>
        <strain evidence="1">Duluth1</strain>
        <tissue evidence="1">Whole animal</tissue>
    </source>
</reference>
<evidence type="ECO:0000313" key="2">
    <source>
        <dbReference type="Proteomes" id="UP000828390"/>
    </source>
</evidence>
<protein>
    <submittedName>
        <fullName evidence="1">Uncharacterized protein</fullName>
    </submittedName>
</protein>
<organism evidence="1 2">
    <name type="scientific">Dreissena polymorpha</name>
    <name type="common">Zebra mussel</name>
    <name type="synonym">Mytilus polymorpha</name>
    <dbReference type="NCBI Taxonomy" id="45954"/>
    <lineage>
        <taxon>Eukaryota</taxon>
        <taxon>Metazoa</taxon>
        <taxon>Spiralia</taxon>
        <taxon>Lophotrochozoa</taxon>
        <taxon>Mollusca</taxon>
        <taxon>Bivalvia</taxon>
        <taxon>Autobranchia</taxon>
        <taxon>Heteroconchia</taxon>
        <taxon>Euheterodonta</taxon>
        <taxon>Imparidentia</taxon>
        <taxon>Neoheterodontei</taxon>
        <taxon>Myida</taxon>
        <taxon>Dreissenoidea</taxon>
        <taxon>Dreissenidae</taxon>
        <taxon>Dreissena</taxon>
    </lineage>
</organism>